<dbReference type="HOGENOM" id="CLU_039084_0_0_1"/>
<dbReference type="EMBL" id="KL198014">
    <property type="protein sequence ID" value="KDQ22128.1"/>
    <property type="molecule type" value="Genomic_DNA"/>
</dbReference>
<accession>A0A067N276</accession>
<feature type="compositionally biased region" description="Basic residues" evidence="1">
    <location>
        <begin position="1"/>
        <end position="11"/>
    </location>
</feature>
<name>A0A067N276_PLEO1</name>
<organism evidence="2 3">
    <name type="scientific">Pleurotus ostreatus (strain PC15)</name>
    <name type="common">Oyster mushroom</name>
    <dbReference type="NCBI Taxonomy" id="1137138"/>
    <lineage>
        <taxon>Eukaryota</taxon>
        <taxon>Fungi</taxon>
        <taxon>Dikarya</taxon>
        <taxon>Basidiomycota</taxon>
        <taxon>Agaricomycotina</taxon>
        <taxon>Agaricomycetes</taxon>
        <taxon>Agaricomycetidae</taxon>
        <taxon>Agaricales</taxon>
        <taxon>Pleurotineae</taxon>
        <taxon>Pleurotaceae</taxon>
        <taxon>Pleurotus</taxon>
    </lineage>
</organism>
<evidence type="ECO:0000256" key="1">
    <source>
        <dbReference type="SAM" id="MobiDB-lite"/>
    </source>
</evidence>
<dbReference type="VEuPathDB" id="FungiDB:PLEOSDRAFT_163032"/>
<dbReference type="AlphaFoldDB" id="A0A067N276"/>
<dbReference type="SUPFAM" id="SSF81383">
    <property type="entry name" value="F-box domain"/>
    <property type="match status" value="1"/>
</dbReference>
<dbReference type="InParanoid" id="A0A067N276"/>
<sequence length="425" mass="47947">MGQTSSRKRTSTGKTGSYPQPYQRLPNELVIAIIGMVEELDALRALALVCHGWLYLCRSLIHRTIVVDERGGPGGMPKKKFIRIYTKYPHLCEHVLDVSFNLARSTKTDPFHPCLLRFKNLRSLNLHSYADPFEFPRGVLSPSMIALIPCLLASSRLTRLSLVGFTPHTILDLLRSNEMIRTNLHSLALIDVFRPEWDPSTLPVNPHPVLMIGLHELEIDCIPSYESLGVETPSLQSLTALYRPGVYSIEHFLPRTCPPTITNLTLEITAIPPWTTAIATTLHSLTQLETLTLDVQSYKNMNYTDQFPWLCACIGHLKDVCQLQRLEIRLRDQLAFRTLSPLDFLDIDDILSEMYHEQSLKAVYLKLTAVVGLPPPFIHSLPHNHPDPASLEAQTIAGFPHLTEADVLRVSVTLEEEVGCWFTYA</sequence>
<gene>
    <name evidence="2" type="ORF">PLEOSDRAFT_163032</name>
</gene>
<feature type="region of interest" description="Disordered" evidence="1">
    <location>
        <begin position="1"/>
        <end position="20"/>
    </location>
</feature>
<reference evidence="3" key="1">
    <citation type="journal article" date="2014" name="Proc. Natl. Acad. Sci. U.S.A.">
        <title>Extensive sampling of basidiomycete genomes demonstrates inadequacy of the white-rot/brown-rot paradigm for wood decay fungi.</title>
        <authorList>
            <person name="Riley R."/>
            <person name="Salamov A.A."/>
            <person name="Brown D.W."/>
            <person name="Nagy L.G."/>
            <person name="Floudas D."/>
            <person name="Held B.W."/>
            <person name="Levasseur A."/>
            <person name="Lombard V."/>
            <person name="Morin E."/>
            <person name="Otillar R."/>
            <person name="Lindquist E.A."/>
            <person name="Sun H."/>
            <person name="LaButti K.M."/>
            <person name="Schmutz J."/>
            <person name="Jabbour D."/>
            <person name="Luo H."/>
            <person name="Baker S.E."/>
            <person name="Pisabarro A.G."/>
            <person name="Walton J.D."/>
            <person name="Blanchette R.A."/>
            <person name="Henrissat B."/>
            <person name="Martin F."/>
            <person name="Cullen D."/>
            <person name="Hibbett D.S."/>
            <person name="Grigoriev I.V."/>
        </authorList>
    </citation>
    <scope>NUCLEOTIDE SEQUENCE [LARGE SCALE GENOMIC DNA]</scope>
    <source>
        <strain evidence="3">PC15</strain>
    </source>
</reference>
<evidence type="ECO:0000313" key="2">
    <source>
        <dbReference type="EMBL" id="KDQ22128.1"/>
    </source>
</evidence>
<evidence type="ECO:0000313" key="3">
    <source>
        <dbReference type="Proteomes" id="UP000027073"/>
    </source>
</evidence>
<dbReference type="InterPro" id="IPR036047">
    <property type="entry name" value="F-box-like_dom_sf"/>
</dbReference>
<proteinExistence type="predicted"/>
<protein>
    <submittedName>
        <fullName evidence="2">Uncharacterized protein</fullName>
    </submittedName>
</protein>
<dbReference type="Proteomes" id="UP000027073">
    <property type="component" value="Unassembled WGS sequence"/>
</dbReference>